<keyword evidence="1" id="KW-0812">Transmembrane</keyword>
<protein>
    <submittedName>
        <fullName evidence="2">Uncharacterized protein</fullName>
    </submittedName>
</protein>
<evidence type="ECO:0000313" key="3">
    <source>
        <dbReference type="Proteomes" id="UP001178461"/>
    </source>
</evidence>
<gene>
    <name evidence="2" type="ORF">PODLI_1B005609</name>
</gene>
<keyword evidence="1" id="KW-0472">Membrane</keyword>
<sequence length="110" mass="12330">MGRPSPPFWANFFSSPSLSFSSFFWPYGSPFSMLGLVRKGRYRGVRLLPSDSPPCSSLASQEAGKGLCKNRPECLTVLSLWQNNGHFQTTGRGKHGVWGEEKIVYKKEGW</sequence>
<evidence type="ECO:0000256" key="1">
    <source>
        <dbReference type="SAM" id="Phobius"/>
    </source>
</evidence>
<dbReference type="AlphaFoldDB" id="A0AA35JYC2"/>
<accession>A0AA35JYC2</accession>
<keyword evidence="3" id="KW-1185">Reference proteome</keyword>
<name>A0AA35JYC2_9SAUR</name>
<reference evidence="2" key="1">
    <citation type="submission" date="2022-12" db="EMBL/GenBank/DDBJ databases">
        <authorList>
            <person name="Alioto T."/>
            <person name="Alioto T."/>
            <person name="Gomez Garrido J."/>
        </authorList>
    </citation>
    <scope>NUCLEOTIDE SEQUENCE</scope>
</reference>
<evidence type="ECO:0000313" key="2">
    <source>
        <dbReference type="EMBL" id="CAI5768407.1"/>
    </source>
</evidence>
<proteinExistence type="predicted"/>
<organism evidence="2 3">
    <name type="scientific">Podarcis lilfordi</name>
    <name type="common">Lilford's wall lizard</name>
    <dbReference type="NCBI Taxonomy" id="74358"/>
    <lineage>
        <taxon>Eukaryota</taxon>
        <taxon>Metazoa</taxon>
        <taxon>Chordata</taxon>
        <taxon>Craniata</taxon>
        <taxon>Vertebrata</taxon>
        <taxon>Euteleostomi</taxon>
        <taxon>Lepidosauria</taxon>
        <taxon>Squamata</taxon>
        <taxon>Bifurcata</taxon>
        <taxon>Unidentata</taxon>
        <taxon>Episquamata</taxon>
        <taxon>Laterata</taxon>
        <taxon>Lacertibaenia</taxon>
        <taxon>Lacertidae</taxon>
        <taxon>Podarcis</taxon>
    </lineage>
</organism>
<dbReference type="Proteomes" id="UP001178461">
    <property type="component" value="Chromosome 2"/>
</dbReference>
<keyword evidence="1" id="KW-1133">Transmembrane helix</keyword>
<feature type="transmembrane region" description="Helical" evidence="1">
    <location>
        <begin position="20"/>
        <end position="37"/>
    </location>
</feature>
<dbReference type="EMBL" id="OX395127">
    <property type="protein sequence ID" value="CAI5768407.1"/>
    <property type="molecule type" value="Genomic_DNA"/>
</dbReference>